<evidence type="ECO:0000313" key="2">
    <source>
        <dbReference type="Proteomes" id="UP000005536"/>
    </source>
</evidence>
<dbReference type="EMBL" id="ADBF01000042">
    <property type="protein sequence ID" value="EFE49833.1"/>
    <property type="molecule type" value="Genomic_DNA"/>
</dbReference>
<protein>
    <submittedName>
        <fullName evidence="1">Uncharacterized protein</fullName>
    </submittedName>
</protein>
<proteinExistence type="predicted"/>
<accession>D4DR85</accession>
<sequence>MRKRKVCQNPYRNNDDARPNVQTEYIKPACFVLSDGLRYIMSVFSDGVCNDGQYGMAGGAVCIGFAAA</sequence>
<reference evidence="1 2" key="1">
    <citation type="submission" date="2010-02" db="EMBL/GenBank/DDBJ databases">
        <authorList>
            <person name="Weinstock G."/>
            <person name="Sodergren E."/>
            <person name="Clifton S."/>
            <person name="Fulton L."/>
            <person name="Fulton B."/>
            <person name="Courtney L."/>
            <person name="Fronick C."/>
            <person name="Harrison M."/>
            <person name="Strong C."/>
            <person name="Farmer C."/>
            <person name="Delahaunty K."/>
            <person name="Markovic C."/>
            <person name="Hall O."/>
            <person name="Minx P."/>
            <person name="Tomlinson C."/>
            <person name="Mitreva M."/>
            <person name="Nelson J."/>
            <person name="Hou S."/>
            <person name="Wollam A."/>
            <person name="Pepin K.H."/>
            <person name="Johnson M."/>
            <person name="Bhonagiri V."/>
            <person name="Zhang X."/>
            <person name="Suruliraj S."/>
            <person name="Warren W."/>
            <person name="Chinwalla A."/>
            <person name="Mardis E.R."/>
            <person name="Wilson R.K."/>
        </authorList>
    </citation>
    <scope>NUCLEOTIDE SEQUENCE [LARGE SCALE GENOMIC DNA]</scope>
    <source>
        <strain evidence="1 2">ATCC 29315</strain>
    </source>
</reference>
<comment type="caution">
    <text evidence="1">The sequence shown here is derived from an EMBL/GenBank/DDBJ whole genome shotgun (WGS) entry which is preliminary data.</text>
</comment>
<name>D4DR85_NEIEG</name>
<organism evidence="1 2">
    <name type="scientific">Neisseria elongata subsp. glycolytica ATCC 29315</name>
    <dbReference type="NCBI Taxonomy" id="546263"/>
    <lineage>
        <taxon>Bacteria</taxon>
        <taxon>Pseudomonadati</taxon>
        <taxon>Pseudomonadota</taxon>
        <taxon>Betaproteobacteria</taxon>
        <taxon>Neisseriales</taxon>
        <taxon>Neisseriaceae</taxon>
        <taxon>Neisseria</taxon>
    </lineage>
</organism>
<dbReference type="AlphaFoldDB" id="D4DR85"/>
<evidence type="ECO:0000313" key="1">
    <source>
        <dbReference type="EMBL" id="EFE49833.1"/>
    </source>
</evidence>
<dbReference type="Proteomes" id="UP000005536">
    <property type="component" value="Unassembled WGS sequence"/>
</dbReference>
<gene>
    <name evidence="1" type="ORF">NEIELOOT_01578</name>
</gene>